<feature type="chain" id="PRO_5042141383" evidence="1">
    <location>
        <begin position="18"/>
        <end position="148"/>
    </location>
</feature>
<protein>
    <submittedName>
        <fullName evidence="2">Uncharacterized protein</fullName>
    </submittedName>
</protein>
<evidence type="ECO:0000313" key="2">
    <source>
        <dbReference type="EMBL" id="KAH8988235.1"/>
    </source>
</evidence>
<keyword evidence="3" id="KW-1185">Reference proteome</keyword>
<dbReference type="EMBL" id="JAKELL010000043">
    <property type="protein sequence ID" value="KAH8988235.1"/>
    <property type="molecule type" value="Genomic_DNA"/>
</dbReference>
<gene>
    <name evidence="2" type="ORF">EDB92DRAFT_1057083</name>
</gene>
<reference evidence="2" key="1">
    <citation type="submission" date="2022-01" db="EMBL/GenBank/DDBJ databases">
        <title>Comparative genomics reveals a dynamic genome evolution in the ectomycorrhizal milk-cap (Lactarius) mushrooms.</title>
        <authorList>
            <consortium name="DOE Joint Genome Institute"/>
            <person name="Lebreton A."/>
            <person name="Tang N."/>
            <person name="Kuo A."/>
            <person name="LaButti K."/>
            <person name="Drula E."/>
            <person name="Barry K."/>
            <person name="Clum A."/>
            <person name="Lipzen A."/>
            <person name="Mousain D."/>
            <person name="Ng V."/>
            <person name="Wang R."/>
            <person name="Wang X."/>
            <person name="Dai Y."/>
            <person name="Henrissat B."/>
            <person name="Grigoriev I.V."/>
            <person name="Guerin-Laguette A."/>
            <person name="Yu F."/>
            <person name="Martin F.M."/>
        </authorList>
    </citation>
    <scope>NUCLEOTIDE SEQUENCE</scope>
    <source>
        <strain evidence="2">QP</strain>
    </source>
</reference>
<proteinExistence type="predicted"/>
<evidence type="ECO:0000313" key="3">
    <source>
        <dbReference type="Proteomes" id="UP001201163"/>
    </source>
</evidence>
<feature type="signal peptide" evidence="1">
    <location>
        <begin position="1"/>
        <end position="17"/>
    </location>
</feature>
<dbReference type="AlphaFoldDB" id="A0AAD4QBZ3"/>
<sequence length="148" mass="16060">MAILGLAILLVKIYCRGITHRSAHRDLRQVELSRCFSSPLPCAQGQPLHWSSHHPPLRPLTSSTPLPSASRFTGSCATDAHFQITKSNSKHLASLGARRNCVVRAPDNLKSSLHIARSNSDAGGLWLPLDPFSPPPEKADIGKVSTVR</sequence>
<keyword evidence="1" id="KW-0732">Signal</keyword>
<dbReference type="Proteomes" id="UP001201163">
    <property type="component" value="Unassembled WGS sequence"/>
</dbReference>
<comment type="caution">
    <text evidence="2">The sequence shown here is derived from an EMBL/GenBank/DDBJ whole genome shotgun (WGS) entry which is preliminary data.</text>
</comment>
<name>A0AAD4QBZ3_9AGAM</name>
<accession>A0AAD4QBZ3</accession>
<evidence type="ECO:0000256" key="1">
    <source>
        <dbReference type="SAM" id="SignalP"/>
    </source>
</evidence>
<organism evidence="2 3">
    <name type="scientific">Lactarius akahatsu</name>
    <dbReference type="NCBI Taxonomy" id="416441"/>
    <lineage>
        <taxon>Eukaryota</taxon>
        <taxon>Fungi</taxon>
        <taxon>Dikarya</taxon>
        <taxon>Basidiomycota</taxon>
        <taxon>Agaricomycotina</taxon>
        <taxon>Agaricomycetes</taxon>
        <taxon>Russulales</taxon>
        <taxon>Russulaceae</taxon>
        <taxon>Lactarius</taxon>
    </lineage>
</organism>